<dbReference type="Proteomes" id="UP001370490">
    <property type="component" value="Unassembled WGS sequence"/>
</dbReference>
<dbReference type="PROSITE" id="PS50181">
    <property type="entry name" value="FBOX"/>
    <property type="match status" value="1"/>
</dbReference>
<dbReference type="AlphaFoldDB" id="A0AAN8UE62"/>
<dbReference type="CDD" id="cd22157">
    <property type="entry name" value="F-box_AtFBW1-like"/>
    <property type="match status" value="1"/>
</dbReference>
<dbReference type="Pfam" id="PF00646">
    <property type="entry name" value="F-box"/>
    <property type="match status" value="1"/>
</dbReference>
<dbReference type="PANTHER" id="PTHR35546:SF115">
    <property type="entry name" value="F-BOX DOMAIN-CONTAINING PROTEIN"/>
    <property type="match status" value="1"/>
</dbReference>
<comment type="caution">
    <text evidence="2">The sequence shown here is derived from an EMBL/GenBank/DDBJ whole genome shotgun (WGS) entry which is preliminary data.</text>
</comment>
<dbReference type="Pfam" id="PF08268">
    <property type="entry name" value="FBA_3"/>
    <property type="match status" value="1"/>
</dbReference>
<dbReference type="InterPro" id="IPR055290">
    <property type="entry name" value="At3g26010-like"/>
</dbReference>
<dbReference type="InterPro" id="IPR013187">
    <property type="entry name" value="F-box-assoc_dom_typ3"/>
</dbReference>
<dbReference type="NCBIfam" id="TIGR01640">
    <property type="entry name" value="F_box_assoc_1"/>
    <property type="match status" value="1"/>
</dbReference>
<name>A0AAN8UE62_9MAGN</name>
<evidence type="ECO:0000259" key="1">
    <source>
        <dbReference type="PROSITE" id="PS50181"/>
    </source>
</evidence>
<dbReference type="InterPro" id="IPR036047">
    <property type="entry name" value="F-box-like_dom_sf"/>
</dbReference>
<evidence type="ECO:0000313" key="2">
    <source>
        <dbReference type="EMBL" id="KAK6911179.1"/>
    </source>
</evidence>
<dbReference type="SMART" id="SM00256">
    <property type="entry name" value="FBOX"/>
    <property type="match status" value="1"/>
</dbReference>
<gene>
    <name evidence="2" type="ORF">RJ641_023272</name>
</gene>
<proteinExistence type="predicted"/>
<dbReference type="Gene3D" id="1.20.1280.50">
    <property type="match status" value="1"/>
</dbReference>
<dbReference type="EMBL" id="JBAMMX010000028">
    <property type="protein sequence ID" value="KAK6911179.1"/>
    <property type="molecule type" value="Genomic_DNA"/>
</dbReference>
<organism evidence="2 3">
    <name type="scientific">Dillenia turbinata</name>
    <dbReference type="NCBI Taxonomy" id="194707"/>
    <lineage>
        <taxon>Eukaryota</taxon>
        <taxon>Viridiplantae</taxon>
        <taxon>Streptophyta</taxon>
        <taxon>Embryophyta</taxon>
        <taxon>Tracheophyta</taxon>
        <taxon>Spermatophyta</taxon>
        <taxon>Magnoliopsida</taxon>
        <taxon>eudicotyledons</taxon>
        <taxon>Gunneridae</taxon>
        <taxon>Pentapetalae</taxon>
        <taxon>Dilleniales</taxon>
        <taxon>Dilleniaceae</taxon>
        <taxon>Dillenia</taxon>
    </lineage>
</organism>
<evidence type="ECO:0000313" key="3">
    <source>
        <dbReference type="Proteomes" id="UP001370490"/>
    </source>
</evidence>
<dbReference type="InterPro" id="IPR001810">
    <property type="entry name" value="F-box_dom"/>
</dbReference>
<protein>
    <submittedName>
        <fullName evidence="2">F-box domain</fullName>
    </submittedName>
</protein>
<reference evidence="2 3" key="1">
    <citation type="submission" date="2023-12" db="EMBL/GenBank/DDBJ databases">
        <title>A high-quality genome assembly for Dillenia turbinata (Dilleniales).</title>
        <authorList>
            <person name="Chanderbali A."/>
        </authorList>
    </citation>
    <scope>NUCLEOTIDE SEQUENCE [LARGE SCALE GENOMIC DNA]</scope>
    <source>
        <strain evidence="2">LSX21</strain>
        <tissue evidence="2">Leaf</tissue>
    </source>
</reference>
<dbReference type="InterPro" id="IPR017451">
    <property type="entry name" value="F-box-assoc_interact_dom"/>
</dbReference>
<feature type="domain" description="F-box" evidence="1">
    <location>
        <begin position="66"/>
        <end position="112"/>
    </location>
</feature>
<accession>A0AAN8UE62</accession>
<sequence>MGEVATCTLHYATLTHNHQRVVVHRERNTSEDFSEPAAFSFSFRSLVPCPGMEIQEVNFKVRVAISMAAELLDDNIITEILSRLPLKSLLRSKCVCKRWHFMISDPIFIRKYSLENPIYYVSGFYLQKAWLSCKPRLDFFTMNGNLEAAPEASLSFIKDIKGGSVQIMSSCNGLLCCSSFRCSERDRNYYICKPTTKQYTMLPPIESEHVFGMSIVFEPSKSPHYKVVCVCESELSQPKDSLYQIKVFSSQTSSWKLKAFLMSYKMFFGRGVLWCGAVCWAGWGDSLLHFDVEREVLQTLPMPPKPEGRESRACRYMGEAGGHLHMVEIFDFYPTSFEVMEMEEDCSGWFTKYHVDLTNLLFPYQEIEELKYSILSLLHKEGNYKSSLVLHIPGKVILYNLEDATCVEILNSQPDHLDVFLQPGLDYTWGDVQLYKNTLCYLR</sequence>
<dbReference type="PANTHER" id="PTHR35546">
    <property type="entry name" value="F-BOX PROTEIN INTERACTION DOMAIN PROTEIN-RELATED"/>
    <property type="match status" value="1"/>
</dbReference>
<keyword evidence="3" id="KW-1185">Reference proteome</keyword>
<dbReference type="SUPFAM" id="SSF81383">
    <property type="entry name" value="F-box domain"/>
    <property type="match status" value="1"/>
</dbReference>